<gene>
    <name evidence="3" type="ORF">NB037_01095</name>
</gene>
<dbReference type="Proteomes" id="UP001155240">
    <property type="component" value="Unassembled WGS sequence"/>
</dbReference>
<evidence type="ECO:0000313" key="3">
    <source>
        <dbReference type="EMBL" id="MCM6761001.1"/>
    </source>
</evidence>
<feature type="transmembrane region" description="Helical" evidence="1">
    <location>
        <begin position="87"/>
        <end position="108"/>
    </location>
</feature>
<feature type="transmembrane region" description="Helical" evidence="1">
    <location>
        <begin position="62"/>
        <end position="80"/>
    </location>
</feature>
<organism evidence="3 4">
    <name type="scientific">Rathayibacter rubneri</name>
    <dbReference type="NCBI Taxonomy" id="2950106"/>
    <lineage>
        <taxon>Bacteria</taxon>
        <taxon>Bacillati</taxon>
        <taxon>Actinomycetota</taxon>
        <taxon>Actinomycetes</taxon>
        <taxon>Micrococcales</taxon>
        <taxon>Microbacteriaceae</taxon>
        <taxon>Rathayibacter</taxon>
    </lineage>
</organism>
<dbReference type="AlphaFoldDB" id="A0A9X2DVK9"/>
<sequence length="173" mass="17262">MLSAPLPLRDLVATALGATALIAVAVPSPLPAGSLVVAVLVAAVSVPLVLGDVREHRLPNALTLPLLAAGAASVVGDVLSGRGDRSALAALTASVVLGALHLAGGLGMGDVKLGSALALPLSTLSPEAALTGLLLPFLLAGTWTLPLLLRGDSSRIPFGPFQLTAFWLVLALH</sequence>
<proteinExistence type="predicted"/>
<dbReference type="GO" id="GO:0004190">
    <property type="term" value="F:aspartic-type endopeptidase activity"/>
    <property type="evidence" value="ECO:0007669"/>
    <property type="project" value="InterPro"/>
</dbReference>
<evidence type="ECO:0000256" key="1">
    <source>
        <dbReference type="SAM" id="Phobius"/>
    </source>
</evidence>
<dbReference type="GO" id="GO:0016020">
    <property type="term" value="C:membrane"/>
    <property type="evidence" value="ECO:0007669"/>
    <property type="project" value="InterPro"/>
</dbReference>
<dbReference type="Pfam" id="PF01478">
    <property type="entry name" value="Peptidase_A24"/>
    <property type="match status" value="1"/>
</dbReference>
<name>A0A9X2DVK9_9MICO</name>
<feature type="domain" description="Prepilin type IV endopeptidase peptidase" evidence="2">
    <location>
        <begin position="43"/>
        <end position="143"/>
    </location>
</feature>
<comment type="caution">
    <text evidence="3">The sequence shown here is derived from an EMBL/GenBank/DDBJ whole genome shotgun (WGS) entry which is preliminary data.</text>
</comment>
<dbReference type="InterPro" id="IPR000045">
    <property type="entry name" value="Prepilin_IV_endopep_pep"/>
</dbReference>
<accession>A0A9X2DVK9</accession>
<evidence type="ECO:0000259" key="2">
    <source>
        <dbReference type="Pfam" id="PF01478"/>
    </source>
</evidence>
<reference evidence="3" key="1">
    <citation type="submission" date="2022-06" db="EMBL/GenBank/DDBJ databases">
        <title>Whole genome shotgun sequencing (WGS) of Rathayibacter sp. ZW T2_19, isolated from stored onions (Allium cepa).</title>
        <authorList>
            <person name="Stoll D.A."/>
            <person name="Huch M."/>
        </authorList>
    </citation>
    <scope>NUCLEOTIDE SEQUENCE</scope>
    <source>
        <strain evidence="3">ZW T2_19</strain>
    </source>
</reference>
<keyword evidence="1" id="KW-1133">Transmembrane helix</keyword>
<evidence type="ECO:0000313" key="4">
    <source>
        <dbReference type="Proteomes" id="UP001155240"/>
    </source>
</evidence>
<keyword evidence="1" id="KW-0812">Transmembrane</keyword>
<keyword evidence="1" id="KW-0472">Membrane</keyword>
<dbReference type="RefSeq" id="WP_251942833.1">
    <property type="nucleotide sequence ID" value="NZ_JAMRYM010000002.1"/>
</dbReference>
<feature type="transmembrane region" description="Helical" evidence="1">
    <location>
        <begin position="128"/>
        <end position="149"/>
    </location>
</feature>
<protein>
    <submittedName>
        <fullName evidence="3">Prepilin peptidase</fullName>
    </submittedName>
</protein>
<dbReference type="EMBL" id="JAMRYM010000002">
    <property type="protein sequence ID" value="MCM6761001.1"/>
    <property type="molecule type" value="Genomic_DNA"/>
</dbReference>
<dbReference type="Gene3D" id="1.20.120.1220">
    <property type="match status" value="1"/>
</dbReference>
<keyword evidence="4" id="KW-1185">Reference proteome</keyword>